<dbReference type="GO" id="GO:0071277">
    <property type="term" value="P:cellular response to calcium ion"/>
    <property type="evidence" value="ECO:0007669"/>
    <property type="project" value="TreeGrafter"/>
</dbReference>
<evidence type="ECO:0000313" key="24">
    <source>
        <dbReference type="EMBL" id="KAG8598363.1"/>
    </source>
</evidence>
<dbReference type="FunFam" id="2.60.40.2030:FF:000017">
    <property type="entry name" value="Adhesion G protein-coupled receptor V1"/>
    <property type="match status" value="5"/>
</dbReference>
<accession>A0AAV7DLD0</accession>
<organism evidence="24 25">
    <name type="scientific">Engystomops pustulosus</name>
    <name type="common">Tungara frog</name>
    <name type="synonym">Physalaemus pustulosus</name>
    <dbReference type="NCBI Taxonomy" id="76066"/>
    <lineage>
        <taxon>Eukaryota</taxon>
        <taxon>Metazoa</taxon>
        <taxon>Chordata</taxon>
        <taxon>Craniata</taxon>
        <taxon>Vertebrata</taxon>
        <taxon>Euteleostomi</taxon>
        <taxon>Amphibia</taxon>
        <taxon>Batrachia</taxon>
        <taxon>Anura</taxon>
        <taxon>Neobatrachia</taxon>
        <taxon>Hyloidea</taxon>
        <taxon>Leptodactylidae</taxon>
        <taxon>Leiuperinae</taxon>
        <taxon>Engystomops</taxon>
    </lineage>
</organism>
<evidence type="ECO:0000256" key="15">
    <source>
        <dbReference type="ARBA" id="ARBA00023170"/>
    </source>
</evidence>
<dbReference type="InterPro" id="IPR057244">
    <property type="entry name" value="GAIN_B"/>
</dbReference>
<evidence type="ECO:0000259" key="23">
    <source>
        <dbReference type="PROSITE" id="PS50221"/>
    </source>
</evidence>
<dbReference type="FunFam" id="2.60.40.2030:FF:000013">
    <property type="entry name" value="Adhesion G-protein coupled receptor V1"/>
    <property type="match status" value="1"/>
</dbReference>
<evidence type="ECO:0000313" key="25">
    <source>
        <dbReference type="Proteomes" id="UP000824782"/>
    </source>
</evidence>
<evidence type="ECO:0000256" key="2">
    <source>
        <dbReference type="ARBA" id="ARBA00004437"/>
    </source>
</evidence>
<keyword evidence="8" id="KW-0677">Repeat</keyword>
<dbReference type="FunFam" id="2.60.40.2030:FF:000021">
    <property type="entry name" value="Adhesion G protein-coupled receptor V1"/>
    <property type="match status" value="1"/>
</dbReference>
<dbReference type="GO" id="GO:0004930">
    <property type="term" value="F:G protein-coupled receptor activity"/>
    <property type="evidence" value="ECO:0007669"/>
    <property type="project" value="UniProtKB-KW"/>
</dbReference>
<dbReference type="InterPro" id="IPR026919">
    <property type="entry name" value="ADGRV1"/>
</dbReference>
<keyword evidence="9" id="KW-0378">Hydrolase</keyword>
<reference evidence="24" key="1">
    <citation type="thesis" date="2020" institute="ProQuest LLC" country="789 East Eisenhower Parkway, Ann Arbor, MI, USA">
        <title>Comparative Genomics and Chromosome Evolution.</title>
        <authorList>
            <person name="Mudd A.B."/>
        </authorList>
    </citation>
    <scope>NUCLEOTIDE SEQUENCE</scope>
    <source>
        <strain evidence="24">237g6f4</strain>
        <tissue evidence="24">Blood</tissue>
    </source>
</reference>
<keyword evidence="14" id="KW-1015">Disulfide bond</keyword>
<dbReference type="GO" id="GO:0007601">
    <property type="term" value="P:visual perception"/>
    <property type="evidence" value="ECO:0007669"/>
    <property type="project" value="TreeGrafter"/>
</dbReference>
<dbReference type="FunFam" id="2.60.40.2030:FF:000028">
    <property type="entry name" value="Adhesion G-protein coupled receptor V1"/>
    <property type="match status" value="1"/>
</dbReference>
<dbReference type="FunFam" id="2.60.40.2030:FF:000023">
    <property type="entry name" value="Adhesion G protein-coupled receptor V1"/>
    <property type="match status" value="1"/>
</dbReference>
<comment type="caution">
    <text evidence="24">The sequence shown here is derived from an EMBL/GenBank/DDBJ whole genome shotgun (WGS) entry which is preliminary data.</text>
</comment>
<dbReference type="PROSITE" id="PS50912">
    <property type="entry name" value="EAR"/>
    <property type="match status" value="4"/>
</dbReference>
<evidence type="ECO:0000256" key="7">
    <source>
        <dbReference type="ARBA" id="ARBA00022729"/>
    </source>
</evidence>
<comment type="subcellular location">
    <subcellularLocation>
        <location evidence="3">Cell membrane</location>
        <topology evidence="3">Multi-pass membrane protein</topology>
    </subcellularLocation>
    <subcellularLocation>
        <location evidence="1">Cell projection</location>
        <location evidence="1">Stereocilium membrane</location>
    </subcellularLocation>
    <subcellularLocation>
        <location evidence="2">Photoreceptor inner segment</location>
    </subcellularLocation>
</comment>
<dbReference type="InterPro" id="IPR046338">
    <property type="entry name" value="GAIN_dom_sf"/>
</dbReference>
<dbReference type="GO" id="GO:0048513">
    <property type="term" value="P:animal organ development"/>
    <property type="evidence" value="ECO:0007669"/>
    <property type="project" value="UniProtKB-ARBA"/>
</dbReference>
<dbReference type="FunFam" id="2.60.40.2030:FF:000009">
    <property type="entry name" value="adhesion G-protein coupled receptor V1"/>
    <property type="match status" value="1"/>
</dbReference>
<keyword evidence="10" id="KW-0106">Calcium</keyword>
<dbReference type="FunFam" id="2.60.40.2030:FF:000020">
    <property type="entry name" value="Adhesion G protein-coupled receptor V1"/>
    <property type="match status" value="1"/>
</dbReference>
<keyword evidence="16" id="KW-0807">Transducer</keyword>
<evidence type="ECO:0000256" key="14">
    <source>
        <dbReference type="ARBA" id="ARBA00023157"/>
    </source>
</evidence>
<dbReference type="Pfam" id="PF13385">
    <property type="entry name" value="Laminin_G_3"/>
    <property type="match status" value="1"/>
</dbReference>
<keyword evidence="25" id="KW-1185">Reference proteome</keyword>
<dbReference type="PROSITE" id="PS50221">
    <property type="entry name" value="GAIN_B"/>
    <property type="match status" value="1"/>
</dbReference>
<dbReference type="SUPFAM" id="SSF49899">
    <property type="entry name" value="Concanavalin A-like lectins/glucanases"/>
    <property type="match status" value="1"/>
</dbReference>
<dbReference type="SUPFAM" id="SSF141072">
    <property type="entry name" value="CalX-like"/>
    <property type="match status" value="37"/>
</dbReference>
<dbReference type="SMART" id="SM00237">
    <property type="entry name" value="Calx_beta"/>
    <property type="match status" value="22"/>
</dbReference>
<dbReference type="EMBL" id="WNYA01000001">
    <property type="protein sequence ID" value="KAG8598363.1"/>
    <property type="molecule type" value="Genomic_DNA"/>
</dbReference>
<evidence type="ECO:0000256" key="5">
    <source>
        <dbReference type="ARBA" id="ARBA00022475"/>
    </source>
</evidence>
<keyword evidence="6 21" id="KW-0812">Transmembrane</keyword>
<dbReference type="InterPro" id="IPR013320">
    <property type="entry name" value="ConA-like_dom_sf"/>
</dbReference>
<dbReference type="InterPro" id="IPR038081">
    <property type="entry name" value="CalX-like_sf"/>
</dbReference>
<dbReference type="Gene3D" id="2.60.120.200">
    <property type="match status" value="1"/>
</dbReference>
<dbReference type="GO" id="GO:0005737">
    <property type="term" value="C:cytoplasm"/>
    <property type="evidence" value="ECO:0007669"/>
    <property type="project" value="TreeGrafter"/>
</dbReference>
<evidence type="ECO:0000256" key="18">
    <source>
        <dbReference type="ARBA" id="ARBA00070037"/>
    </source>
</evidence>
<evidence type="ECO:0000256" key="16">
    <source>
        <dbReference type="ARBA" id="ARBA00023224"/>
    </source>
</evidence>
<gene>
    <name evidence="24" type="ORF">GDO81_002588</name>
</gene>
<protein>
    <recommendedName>
        <fullName evidence="18">Adhesion G-protein coupled receptor V1</fullName>
    </recommendedName>
    <alternativeName>
        <fullName evidence="20">G-protein coupled receptor 98</fullName>
    </alternativeName>
    <alternativeName>
        <fullName evidence="19">Very large G-protein coupled receptor 1</fullName>
    </alternativeName>
</protein>
<dbReference type="GO" id="GO:0060171">
    <property type="term" value="C:stereocilium membrane"/>
    <property type="evidence" value="ECO:0007669"/>
    <property type="project" value="UniProtKB-SubCell"/>
</dbReference>
<keyword evidence="5" id="KW-1003">Cell membrane</keyword>
<dbReference type="PANTHER" id="PTHR46682">
    <property type="entry name" value="ADHESION G-PROTEIN COUPLED RECEPTOR V1"/>
    <property type="match status" value="1"/>
</dbReference>
<dbReference type="GO" id="GO:0001965">
    <property type="term" value="F:G-protein alpha-subunit binding"/>
    <property type="evidence" value="ECO:0007669"/>
    <property type="project" value="TreeGrafter"/>
</dbReference>
<keyword evidence="7 22" id="KW-0732">Signal</keyword>
<dbReference type="FunFam" id="2.60.40.2030:FF:000012">
    <property type="entry name" value="Adhesion G-protein coupled receptor V1"/>
    <property type="match status" value="1"/>
</dbReference>
<keyword evidence="11 21" id="KW-1133">Transmembrane helix</keyword>
<dbReference type="InterPro" id="IPR009039">
    <property type="entry name" value="EAR"/>
</dbReference>
<dbReference type="SMART" id="SM00303">
    <property type="entry name" value="GPS"/>
    <property type="match status" value="1"/>
</dbReference>
<keyword evidence="17" id="KW-0966">Cell projection</keyword>
<evidence type="ECO:0000256" key="8">
    <source>
        <dbReference type="ARBA" id="ARBA00022737"/>
    </source>
</evidence>
<evidence type="ECO:0000256" key="13">
    <source>
        <dbReference type="ARBA" id="ARBA00023136"/>
    </source>
</evidence>
<evidence type="ECO:0000256" key="19">
    <source>
        <dbReference type="ARBA" id="ARBA00078072"/>
    </source>
</evidence>
<keyword evidence="13 21" id="KW-0472">Membrane</keyword>
<dbReference type="Pfam" id="PF03160">
    <property type="entry name" value="Calx-beta"/>
    <property type="match status" value="35"/>
</dbReference>
<keyword evidence="15" id="KW-0675">Receptor</keyword>
<feature type="chain" id="PRO_5043339041" description="Adhesion G-protein coupled receptor V1" evidence="22">
    <location>
        <begin position="36"/>
        <end position="5909"/>
    </location>
</feature>
<dbReference type="Gene3D" id="2.60.40.2030">
    <property type="match status" value="35"/>
</dbReference>
<dbReference type="GO" id="GO:0001917">
    <property type="term" value="C:photoreceptor inner segment"/>
    <property type="evidence" value="ECO:0007669"/>
    <property type="project" value="UniProtKB-SubCell"/>
</dbReference>
<evidence type="ECO:0000256" key="3">
    <source>
        <dbReference type="ARBA" id="ARBA00004651"/>
    </source>
</evidence>
<evidence type="ECO:0000256" key="10">
    <source>
        <dbReference type="ARBA" id="ARBA00022837"/>
    </source>
</evidence>
<evidence type="ECO:0000256" key="17">
    <source>
        <dbReference type="ARBA" id="ARBA00023273"/>
    </source>
</evidence>
<evidence type="ECO:0000256" key="22">
    <source>
        <dbReference type="SAM" id="SignalP"/>
    </source>
</evidence>
<dbReference type="GO" id="GO:0016787">
    <property type="term" value="F:hydrolase activity"/>
    <property type="evidence" value="ECO:0007669"/>
    <property type="project" value="UniProtKB-KW"/>
</dbReference>
<evidence type="ECO:0000256" key="4">
    <source>
        <dbReference type="ARBA" id="ARBA00007343"/>
    </source>
</evidence>
<feature type="domain" description="GAIN-B" evidence="23">
    <location>
        <begin position="5659"/>
        <end position="5817"/>
    </location>
</feature>
<comment type="similarity">
    <text evidence="4">Belongs to the G-protein coupled receptor 2 family. Adhesion G-protein coupled receptor (ADGR) subfamily.</text>
</comment>
<dbReference type="InterPro" id="IPR003644">
    <property type="entry name" value="Calx_beta"/>
</dbReference>
<dbReference type="GO" id="GO:0007605">
    <property type="term" value="P:sensory perception of sound"/>
    <property type="evidence" value="ECO:0007669"/>
    <property type="project" value="TreeGrafter"/>
</dbReference>
<evidence type="ECO:0000256" key="1">
    <source>
        <dbReference type="ARBA" id="ARBA00004289"/>
    </source>
</evidence>
<dbReference type="FunFam" id="2.60.40.2030:FF:000007">
    <property type="entry name" value="Adhesion G-protein coupled receptor V1"/>
    <property type="match status" value="4"/>
</dbReference>
<dbReference type="InterPro" id="IPR000203">
    <property type="entry name" value="GPS"/>
</dbReference>
<dbReference type="PANTHER" id="PTHR46682:SF1">
    <property type="entry name" value="ADHESION G-PROTEIN COUPLED RECEPTOR V1"/>
    <property type="match status" value="1"/>
</dbReference>
<evidence type="ECO:0000256" key="9">
    <source>
        <dbReference type="ARBA" id="ARBA00022801"/>
    </source>
</evidence>
<evidence type="ECO:0000256" key="12">
    <source>
        <dbReference type="ARBA" id="ARBA00023040"/>
    </source>
</evidence>
<evidence type="ECO:0000256" key="20">
    <source>
        <dbReference type="ARBA" id="ARBA00083929"/>
    </source>
</evidence>
<dbReference type="GO" id="GO:0010855">
    <property type="term" value="F:adenylate cyclase inhibitor activity"/>
    <property type="evidence" value="ECO:0007669"/>
    <property type="project" value="TreeGrafter"/>
</dbReference>
<feature type="transmembrane region" description="Helical" evidence="21">
    <location>
        <begin position="5822"/>
        <end position="5844"/>
    </location>
</feature>
<evidence type="ECO:0000256" key="6">
    <source>
        <dbReference type="ARBA" id="ARBA00022692"/>
    </source>
</evidence>
<evidence type="ECO:0000256" key="21">
    <source>
        <dbReference type="SAM" id="Phobius"/>
    </source>
</evidence>
<feature type="signal peptide" evidence="22">
    <location>
        <begin position="1"/>
        <end position="35"/>
    </location>
</feature>
<sequence>MGREFLLYHQRGTGMPPVPSTALIFLALLVTATSGETQVQFAGQTEFFVNETATTVIRLVIERTGAPVNITAIVLLQEENTGDFIATATAAFIPESDKNRTVYISVCDDDLPEADETFHFLLILQNPPLDTKLGPQKVATVTILSNDNAFGIISINMSSFITVNEPRGRDQSLPVILLREKGTYGSVTVTFEINGGPNPTEEDLIPAKGNITFLSGRSIFIYNLTVLDDQIPENDENFTFTLTNVYGGAEINTTRSALQITIKKNDSPLRFSQSSYMVPETEDVIIIPVLRGKTLNDIVVGSDDSEVSINYRLITGNSTSSAQLRDDFIDLQPNRTIIFPPKVQEIALKFKIVDDVIPEIAESFQIVLIEESVQGDAVLQYPSIVYVTIEPNDKPYGVLSINSAILAQLLTIDEDKVSRYDGITIVRNGGTHGNVSVRWVIKRNSSDTSPVTEDVRPDSGVLQFTQGQMVAVVPLTIVSDNVPEEAEAYVLQIFTAQGGAELGSPTELLFYIQDSDDVYGLIQFHAIQEQKIESSPEGRYLTLSFVRQGGTKGDVKLVFNALYIPAGPVDPIRAKDGVLNVSSRNSVIFAESKAFITVKLSIRNDAFLQNGANFLVQLESTELLRPIPLVPPLSPRIGTLQNVSLRVTPDIANGEIGFISNLPIIVSEPENVSSTVVSIALHRDGTGDDAVVYWSMKPYGFNKDAITLNDLSPFNGSVIFLSGQNTTEINITVKADDIPEVNETVIISLDRVSVENQVLKSGFTSCELTILENDDPGGVFEFSPSYRGPYSVKEGDSVELRIARSKGLLVKQFLRYTIEPRDSNEFYGNTGILEFKAGEKEIVITLLTRMDGIPELDEMYSVVLSSHGAFPITLGEAIRVNITILKNDDPHGVIEFISPGIVRNINESKGNDLQYAVFEVLRRQGSFGDINVSWAVNPSSPSDVYPAHGILQFNDGETMKTITISSSPDEIPEEMEVFTLTIFNPMGGARMGIVTTATLEINKNDDAIFFAEPVVLWVDEGDVASLTIMRNGSADFESSVTYATVSGTATAQERDFTHISGNILLFAVGQRMLNISVNTSEDDTPETDEYFYVQLFNCTGDTVVSGNGNATIIIKANDDPNGIFYIEPIDKTVEEGGNNQFKVLRDRGHFGSVFLHWQIMQNGSVLQPGQEFAETWGTLWFHDREAFKYITLHAVSDLIPEFNEFYVLKLMNISGGVPGPGGQLAKTNLNVTVMIPFNDDPFGVFVIEPETQNQEVAEDVLSLDDMRYVTNISIWRRQGTFGDVRIGWEIYSTSFKTGLPPMVDILLISSFPPTVQLQPHMRRHHSGTDALFFSGDEGAFGVIEPHSYYSLNITLTNFTFSAWTMPSTNTNGFIISKDNDNGTMYYGVKVETNDSYIMILLYYVTFGSNTTFVAKAGVSKLMEQNIWTHVLITLDDGFIEFYIDGNLVPGGVKSLKGEAILNGPGTLRIGAGVNGGSRYTGLLQDVRMYEQRLSRAEITELHGTPAKSDLHPISGYLEYRQGEIHKSFVVSARDDNEEEGEELFMLKLVSVFGGARIPEENITALIRILKSDNANGLFGFTGPCIPQSSEEGSTISCVVERTRGALDTVYLFYSISQTDPGAADGPVVDFTTNSGNITFLPSQRSKVLNLDVLDDDIPELMEHFRVTLTHAVSADGKPGSTPNSGASIDPDTKAEDITINASDHPYGLLQFSVDPPPRQGDNMTVPAKFVPSIKVKEEIGQVKLLVVRAQGLLGHIRVEYRTSPMTAYSPQDYQETADFLEFQPGERYKYIYVNITDNAVPELAKSFKVELWNANAGVAELFRDDAFASGDGDMDLFLPAVHQRASLGIASHIIVIIEDSDDAHGVFEFRRDSLSLNTTEPESGFSAVSFQVLRHRGALSLVFVFWKIESDPFGDLAYTSGNITFQIGQMDANITVYVSPDDVPEMDKNFSIVITNVSNGRLGNFTSALLTIFANDDPYGLFIFSELNRPIKVEEKNQTISLTIKRLRGLMGSVMVTYQTLMDSETLSFFPPNIARATQWKDYRPINGNVLFTSNISEVNIFLPILDDNDPERSESLFVELFNVSLVEKVQSRLVFNSPRLGSRSETVAQVIINASDDAFGVLQLSTTYVRIAESYVGPIINVTRTGGMFADVSVKFKAVPITATAGEDYTVASSDVVLLEGETSKAVPIYIINDIYPEVEESFRVLLLNETTGGALVGDVTEAIIVIEASDDPYGSFVFQVTSVSIDEPDFNPAPINLPVIRNAGTLGNIVVQWAATINGKLATDDLRVASGNISFVAGQTVQTLSLEIMPDNVPEIEEVIVIQLTGASNGGTIGQEGVAKIIIPPNDNPYGSISFYKAVYRIQEPLEKSAFANITIKRSGGRFGRLQVLYSTTEMDVVRLAAEEGQDMLSYYESPFPGIPLGYSRIAVNVSVARNPLQDCAIACLKNQVCSSFSFSNASGNLQCFWITALSYQLSNSSQFRTYKKNSTGVSVLFSSQAIAGSDYETVTGQWFTMQEGEEFANLTVSILTDSFPELDERFIVSLLEVRLLNISASFNNQPMIGQPNTSVVVIMMNGDAFGVFVIYIRSPNATDGGHRMEVQEQPHTMVQLVIERREGSLGQVIVEWGITGGTATTNNDFIADGGILVFAEGETSKVVTVMILDDAVPEDNEDIVVGLTYTEGGSRILPSSNTVTIVILANDNVAGKIGFQTASRSVIGREGEKLQFSVSRTPPGHGNVTVQWKIMGHRIDLNFENSTGFIFFPDGTLNTSFTVHLLDDQLPEEREEYRIILYNVITQGITGPGAAILDEQGYEAVLTVEASDEPHGLISFAPSSRTVLIQEANKTIQLYINREYGSLGDINITYTTSMAPPLNGTSMSPAQPGIDYIGRSGSLIILDGETTAAIHVTILEDEIPELQEYILVILVSVELTTKLVTSSPPRLEFITYRMKDAEGLAAQIIIEANDGVQGVIEWQRTSYEVNETHGILTLVAYRNKGTFGNVSLFFYAQNIGAQLGIDYNVTSMILLFADGEKSKYIDVIINDDDIPEGDEKFQLILANPSHGLELGRNTTATVTILANDDGHGVIAFNNSEHFFLREPTALYLSESVAVLCIIRDPPQGIFGTVTVQYFISGENGSDASGDLNPVEGYVILEEGVRFKTLEIAAVLDEEPEMDEHFTVTLSDPTGGARLGTRIHTQITVLQNQAPQGLFSIFPTNNRTSSLTVEENNVTVYLKVSRSNGLNMSVSVEWETVSGSAFGIRGPNTVLSILQSFPNESASSWCFFSYDDLQYAVLLKKYSATNSTCTIYEWRGVFVAIQDLAIENPVRCAAFTTNDSQVVVITSGAGHLPSSNRVYTFTRKNGLLLKQTLQVLETTSLKHFSLGSVEDYLIVGSNSSSSQVFKWSNGMFLQHQNLPSRGVTGVTVFTRGGTPYMVMSLRGYDQKSLMFLWSNSQFGNPQEVPMTGTMGVESLAAGGDIYIVFIQAEAELVHIFLWESGQTPMKKIQVIPFKAAQMIHTFIPSSGLAHLLIGGGNVSELYHPTSDKGQFSPLLRAPPSIQSVSSTVTSINVSKTIIALAGDFTTQIYELSSVSNQSDFIPSSGELKFEPGQSEATFAVNILDDSIPEEDETFRVRLKNPKGGAEIGIHSYVTIIIPTNDYAHGIIAFAQSSLMKQAEEMEQDNLISFSVERLYGTYGRVVVEWFANGSVTDIFPASGVVTFSEGQALTTITITVVADNIAEFEETIMVVLTNVTTMNIQDPRRGAILDPKRSTAVLTILPNDSPHGVVGWHTNSFSVKVDEPVGNPMVIALQITREQGFAGDIAIYLQSAPNISLPPSSRATEYEDYSIKDKVVIIRENKAFGQVNITILPDEIPELDEGFILNITNVQFVNSSLSSGIPLVKRPGVEICEITILENDEPRGIFQFNVTKGVNGAVIGYEVPPPQNVLRLPVVRQAGKFGFVTVYWEALPLTASYQDFTPSSGNLTFSDGQSLAVIEILIVDDTDTEFLETFNVSLKQATNRAKLGKETTVMVNIPPNDSPLGLFGFEKKVVLVSEPQRTGDAAGEVSLTVVRTPGGHGAVKIIWIVEEAAQYDLSPLNGTLMFNESDTKKTFTIQAIQDGLLEGEERFIVQLMSVEYSVISPVDGAANCICPPGVRASGVVAIAPSSLNVLIGEPSGNYNGTAHISLIRGPGIFGDVTVYWNITPAHANEFVETSGMLTLRDRQSAAIVIIQALDDSVPEEKSYYQFHLSKISEGGIINESARFANITMVSSDLPYGKFQFSQTLLQISEDVRWVNVTITRSGGAFGAVQLKYQTMNGSALKDLDYTDTSGLLVFAPNETTKIVSVEIKNDMLPEGPEDFFIIITNATLLGRGYNHVIRENGLQIDEPPVIGNNSMIRIIILINDNAEGVIELDPQFVSFQVEEDIGAILLPVLRLNGTFGYVTADFISRGISASPSDFTVSNTSVTFQHGQNRSFISIWISDDEESEFAEQFEIRLVGATGGAILGQNIVSVITIAKSDSPNGAVRFLNQSQITIPNPNITVTISLILERIGGHMGEAQILWHILGPNSKTILTPGNGDFSEPLNGSFHYKDGEGGERAITLTILPHGEIEVQEKFIVVLSVASGTTEIDPKSGNVTLTIQKFGDPNGIIQFAAESLIKKNYTEPEGADGPLNITLIIKRIQGTLGDLTVYWHMTSASDIHGDFPETSGWIVIPDGQNIGEINLQLLPDDIPEIEETFMVQLTSVDGGADLDKGKSVVWFTVSANDDPYGVFFLDPASQRIIVDSDMGRYVQVNVTRQAGTFGNVSVRYQVSFGKLEKVNLTGTIEGTVLIQDGASYGVSTVPINNQVFLLPGFNFTLQLTNVTLVGESTFLKPYIQKGQTPTPVSVPKEAANSEIGFESIAFRLTNITSGMGHAVIYREGSYGAVTINWRTGYPTGLMPKNIRLGKLTPESGVVVLKHGENRISIPLYLEANTSGPEGFALQITELSSSVPSGARLKQGFTFAEFEPMGIFQFSPKSKYIVVQEDNYTVSLHVQRLYGFSGNNTRVTFQTISESAKPKEDYVPISNGELVFEKYQTSSMIQVSIIDDKLYEPDELFYVNLTSVESIGVYHDGPRLHPDFTLSAIQILANDFMSGVLSIGPAITYIDEDSNHSALNIVTIHIRRTHGSSGTVQVVLTTFGAWKAQHGLQGLPFENTHGSRNISWATEGLDFEDQAMLITLQDGQSETEVSLRIIDDEEPEGMEIFYVYLSDPQGGAQIMDGKDDIGYSSFSAIFIRGNDLQNGILGFSMASLDGLVLDEDSADRTTQLLVSRQANRAFEDVKIYWRATFNKTSVELSRDDVSLVSELKAVSGYTICTAGQTQCLITVEVKDDKVPEFETFFFIELYDVSAGALINGSTRFAKIIILESDSPRGLIFFAAGSRVAVTHKKTTLISLQISREPSSSQSISFAYIMMELKKMEVIGHTVIYPALAGQDFVSSEKKLTFQPGQKNIVLDITLTPETASLNPYPKRFQVFLVNPTGGAKIDKYYGTANITILSDSSSQATWGLLDQLHQPYDEANLNRVLQTLNNKAGAEFTQEQLGATIGILEKVVSDGEEQVLSDESRVLFYDILCSLIHPGRLDTRGYSPLIQVAEVYAFSLLTGVTCGSPSTRGKTHFDSCPYLSISAYHWYPQQINGHKFDGKNGDSIQIPERILSVFPVNTSADEGCRFLQFIEYSSQQWFLTGGEESALNNKILSVSLNVNNSHYLADNNEVIYRINTADGRIIPRMSLCLLWNQASERWLSNGQHCRVVVDTSQYVECACTHMSSYAVHAQTDKLSSYNEAFFSAGFLCISGFTLAILSQLFCTRSSMFASKLLTHMMVACLGTQVSYSIIHCYSKDIIPHFKTTVHTCRKISYTTRRGQSLYNVNIQ</sequence>
<dbReference type="Gene3D" id="2.60.220.50">
    <property type="match status" value="1"/>
</dbReference>
<proteinExistence type="inferred from homology"/>
<dbReference type="Proteomes" id="UP000824782">
    <property type="component" value="Unassembled WGS sequence"/>
</dbReference>
<evidence type="ECO:0000256" key="11">
    <source>
        <dbReference type="ARBA" id="ARBA00022989"/>
    </source>
</evidence>
<keyword evidence="12" id="KW-0297">G-protein coupled receptor</keyword>
<name>A0AAV7DLD0_ENGPU</name>